<organism evidence="1 2">
    <name type="scientific">Rhodovulum sulfidophilum</name>
    <name type="common">Rhodobacter sulfidophilus</name>
    <dbReference type="NCBI Taxonomy" id="35806"/>
    <lineage>
        <taxon>Bacteria</taxon>
        <taxon>Pseudomonadati</taxon>
        <taxon>Pseudomonadota</taxon>
        <taxon>Alphaproteobacteria</taxon>
        <taxon>Rhodobacterales</taxon>
        <taxon>Paracoccaceae</taxon>
        <taxon>Rhodovulum</taxon>
    </lineage>
</organism>
<comment type="caution">
    <text evidence="1">The sequence shown here is derived from an EMBL/GenBank/DDBJ whole genome shotgun (WGS) entry which is preliminary data.</text>
</comment>
<protein>
    <submittedName>
        <fullName evidence="1">Uncharacterized protein</fullName>
    </submittedName>
</protein>
<name>A0A2W5Q5C9_RHOSU</name>
<dbReference type="EMBL" id="QFPW01000001">
    <property type="protein sequence ID" value="PZQ52577.1"/>
    <property type="molecule type" value="Genomic_DNA"/>
</dbReference>
<sequence>MSAVHIDDYAQKLYAAHGDQAEYEAAQRAKASEERGDESAAEQWRKVRAAIRVIRGPNAS</sequence>
<accession>A0A2W5Q5C9</accession>
<dbReference type="AlphaFoldDB" id="A0A2W5Q5C9"/>
<reference evidence="1 2" key="1">
    <citation type="submission" date="2017-08" db="EMBL/GenBank/DDBJ databases">
        <title>Infants hospitalized years apart are colonized by the same room-sourced microbial strains.</title>
        <authorList>
            <person name="Brooks B."/>
            <person name="Olm M.R."/>
            <person name="Firek B.A."/>
            <person name="Baker R."/>
            <person name="Thomas B.C."/>
            <person name="Morowitz M.J."/>
            <person name="Banfield J.F."/>
        </authorList>
    </citation>
    <scope>NUCLEOTIDE SEQUENCE [LARGE SCALE GENOMIC DNA]</scope>
    <source>
        <strain evidence="1">S2_005_002_R2_34</strain>
    </source>
</reference>
<evidence type="ECO:0000313" key="1">
    <source>
        <dbReference type="EMBL" id="PZQ52577.1"/>
    </source>
</evidence>
<evidence type="ECO:0000313" key="2">
    <source>
        <dbReference type="Proteomes" id="UP000249185"/>
    </source>
</evidence>
<proteinExistence type="predicted"/>
<dbReference type="Proteomes" id="UP000249185">
    <property type="component" value="Unassembled WGS sequence"/>
</dbReference>
<gene>
    <name evidence="1" type="ORF">DI556_02715</name>
</gene>